<dbReference type="AlphaFoldDB" id="A0A158GIE0"/>
<evidence type="ECO:0000256" key="1">
    <source>
        <dbReference type="SAM" id="Phobius"/>
    </source>
</evidence>
<dbReference type="InterPro" id="IPR050923">
    <property type="entry name" value="Cell_Proc_Reg/RNA_Proc"/>
</dbReference>
<feature type="transmembrane region" description="Helical" evidence="1">
    <location>
        <begin position="333"/>
        <end position="352"/>
    </location>
</feature>
<keyword evidence="1" id="KW-1133">Transmembrane helix</keyword>
<evidence type="ECO:0000313" key="4">
    <source>
        <dbReference type="Proteomes" id="UP000054977"/>
    </source>
</evidence>
<dbReference type="Proteomes" id="UP000054977">
    <property type="component" value="Unassembled WGS sequence"/>
</dbReference>
<feature type="domain" description="FHA" evidence="2">
    <location>
        <begin position="40"/>
        <end position="92"/>
    </location>
</feature>
<dbReference type="CDD" id="cd00060">
    <property type="entry name" value="FHA"/>
    <property type="match status" value="2"/>
</dbReference>
<dbReference type="PANTHER" id="PTHR23308">
    <property type="entry name" value="NUCLEAR INHIBITOR OF PROTEIN PHOSPHATASE-1"/>
    <property type="match status" value="1"/>
</dbReference>
<sequence>MAPGDSIAEVHASVGEAFDVVLKPLSHPELSEIRIDENLFAIGRAEAPFDTCAPEAVAQLSRRHARIFTEHGVVYLADLDSKNGTSLNGAEVRQKPAQLRSGDTICFGSKLCYRVQFVPRVKARAALARPTTLTLTPQRDDLGLQPIDVVQFPFLVSKADALFARYREPYPHQVNYVSRRHAHVFLKSGAPFVEDLGSTNGTFVNGTRLDASAVPLKDGDVVAFGGTHFVYRVAVHKESEGDSTLTQLKASANADEDNDKTTFVGSAHSFLDIFCVDQPLAQEDEVNQEALPDAADAKKDGERRRERSKLALMLGELRTAFTGNERVTTRRGLIVVGALVAVIVAIAGTIYFSGSTEREAKGFIASGQFEQAANVTNDYLKRHPNDARFAALNTEALLKAKVPEWLAALKKGDFERANALIAQMDQLGANNADVRPLINELNWIGKLESFVLGRGGPDAPIRIYADEDRIGEILKHWDDDASSHQRSLDRIASYVPEFATPYAEALSHLRKLQSDDSVYLAAIERLKASIAKELAQDHPEALQPVLNDYADKYPRLGGLDRVREDLRQYLDLQTQARGTSLAPLVATLDKVKFTTPPFQEQFRQMSANRLPSPEAIAQYQAVRDAWKNGQSAQAIDGLQKMPAGPWSDVVATELAHKKAVAAQFADVQKARGTKGYEDTLLSFYETLDPQDDAFFAKAVDPDVAAFKDKALARAQSLMTQAQSQWSQYRENGSIGGTQRLEAGISDTFRTQARLLADAQTGAQHGMRIFKQMKADGAAKWQKLADEIDAEALLQRRSLQELRMVLEPGLLKSKLALIGGPASEERRAP</sequence>
<dbReference type="Pfam" id="PF00498">
    <property type="entry name" value="FHA"/>
    <property type="match status" value="2"/>
</dbReference>
<organism evidence="3 4">
    <name type="scientific">Caballeronia humi</name>
    <dbReference type="NCBI Taxonomy" id="326474"/>
    <lineage>
        <taxon>Bacteria</taxon>
        <taxon>Pseudomonadati</taxon>
        <taxon>Pseudomonadota</taxon>
        <taxon>Betaproteobacteria</taxon>
        <taxon>Burkholderiales</taxon>
        <taxon>Burkholderiaceae</taxon>
        <taxon>Caballeronia</taxon>
    </lineage>
</organism>
<gene>
    <name evidence="3" type="ORF">AWB65_01994</name>
</gene>
<dbReference type="InterPro" id="IPR008984">
    <property type="entry name" value="SMAD_FHA_dom_sf"/>
</dbReference>
<protein>
    <submittedName>
        <fullName evidence="3">FHA domain protein</fullName>
    </submittedName>
</protein>
<dbReference type="RefSeq" id="WP_087666998.1">
    <property type="nucleotide sequence ID" value="NZ_FCNW02000007.1"/>
</dbReference>
<evidence type="ECO:0000313" key="3">
    <source>
        <dbReference type="EMBL" id="SAL31389.1"/>
    </source>
</evidence>
<dbReference type="SUPFAM" id="SSF49879">
    <property type="entry name" value="SMAD/FHA domain"/>
    <property type="match status" value="2"/>
</dbReference>
<keyword evidence="1" id="KW-0812">Transmembrane</keyword>
<accession>A0A158GIE0</accession>
<dbReference type="InterPro" id="IPR000253">
    <property type="entry name" value="FHA_dom"/>
</dbReference>
<keyword evidence="1" id="KW-0472">Membrane</keyword>
<reference evidence="3" key="1">
    <citation type="submission" date="2016-01" db="EMBL/GenBank/DDBJ databases">
        <authorList>
            <person name="Peeters C."/>
        </authorList>
    </citation>
    <scope>NUCLEOTIDE SEQUENCE [LARGE SCALE GENOMIC DNA]</scope>
    <source>
        <strain evidence="3">LMG 22934</strain>
    </source>
</reference>
<dbReference type="EMBL" id="FCNW02000007">
    <property type="protein sequence ID" value="SAL31389.1"/>
    <property type="molecule type" value="Genomic_DNA"/>
</dbReference>
<proteinExistence type="predicted"/>
<dbReference type="Gene3D" id="2.60.200.20">
    <property type="match status" value="2"/>
</dbReference>
<name>A0A158GIE0_9BURK</name>
<comment type="caution">
    <text evidence="3">The sequence shown here is derived from an EMBL/GenBank/DDBJ whole genome shotgun (WGS) entry which is preliminary data.</text>
</comment>
<feature type="domain" description="FHA" evidence="2">
    <location>
        <begin position="177"/>
        <end position="209"/>
    </location>
</feature>
<keyword evidence="4" id="KW-1185">Reference proteome</keyword>
<dbReference type="OrthoDB" id="151099at2"/>
<dbReference type="SMART" id="SM00240">
    <property type="entry name" value="FHA"/>
    <property type="match status" value="2"/>
</dbReference>
<dbReference type="PROSITE" id="PS50006">
    <property type="entry name" value="FHA_DOMAIN"/>
    <property type="match status" value="2"/>
</dbReference>
<evidence type="ECO:0000259" key="2">
    <source>
        <dbReference type="PROSITE" id="PS50006"/>
    </source>
</evidence>
<dbReference type="STRING" id="326474.AWB65_01994"/>